<proteinExistence type="predicted"/>
<sequence length="90" mass="9299">MISFSVSNINSQASRPYSKARTRPMVVSDKAAGCSSAPITVSIAFCPALATASASGAKKKPMNPASALRAFPTDTPIATPVQTRTDQVTV</sequence>
<dbReference type="EMBL" id="BSNG01000001">
    <property type="protein sequence ID" value="GLQ08208.1"/>
    <property type="molecule type" value="Genomic_DNA"/>
</dbReference>
<feature type="region of interest" description="Disordered" evidence="1">
    <location>
        <begin position="56"/>
        <end position="90"/>
    </location>
</feature>
<feature type="compositionally biased region" description="Polar residues" evidence="1">
    <location>
        <begin position="1"/>
        <end position="15"/>
    </location>
</feature>
<dbReference type="RefSeq" id="WP_284386958.1">
    <property type="nucleotide sequence ID" value="NZ_BSNG01000001.1"/>
</dbReference>
<dbReference type="Proteomes" id="UP001161406">
    <property type="component" value="Unassembled WGS sequence"/>
</dbReference>
<evidence type="ECO:0000313" key="3">
    <source>
        <dbReference type="Proteomes" id="UP001161406"/>
    </source>
</evidence>
<gene>
    <name evidence="2" type="ORF">GCM10007913_01400</name>
</gene>
<evidence type="ECO:0000256" key="1">
    <source>
        <dbReference type="SAM" id="MobiDB-lite"/>
    </source>
</evidence>
<evidence type="ECO:0000313" key="2">
    <source>
        <dbReference type="EMBL" id="GLQ08208.1"/>
    </source>
</evidence>
<reference evidence="2" key="2">
    <citation type="submission" date="2023-01" db="EMBL/GenBank/DDBJ databases">
        <title>Draft genome sequence of Devosia yakushimensis strain NBRC 103855.</title>
        <authorList>
            <person name="Sun Q."/>
            <person name="Mori K."/>
        </authorList>
    </citation>
    <scope>NUCLEOTIDE SEQUENCE</scope>
    <source>
        <strain evidence="2">NBRC 103855</strain>
    </source>
</reference>
<name>A0ABQ5UAL7_9HYPH</name>
<feature type="region of interest" description="Disordered" evidence="1">
    <location>
        <begin position="1"/>
        <end position="22"/>
    </location>
</feature>
<comment type="caution">
    <text evidence="2">The sequence shown here is derived from an EMBL/GenBank/DDBJ whole genome shotgun (WGS) entry which is preliminary data.</text>
</comment>
<keyword evidence="3" id="KW-1185">Reference proteome</keyword>
<protein>
    <submittedName>
        <fullName evidence="2">Uncharacterized protein</fullName>
    </submittedName>
</protein>
<reference evidence="2" key="1">
    <citation type="journal article" date="2014" name="Int. J. Syst. Evol. Microbiol.">
        <title>Complete genome of a new Firmicutes species belonging to the dominant human colonic microbiota ('Ruminococcus bicirculans') reveals two chromosomes and a selective capacity to utilize plant glucans.</title>
        <authorList>
            <consortium name="NISC Comparative Sequencing Program"/>
            <person name="Wegmann U."/>
            <person name="Louis P."/>
            <person name="Goesmann A."/>
            <person name="Henrissat B."/>
            <person name="Duncan S.H."/>
            <person name="Flint H.J."/>
        </authorList>
    </citation>
    <scope>NUCLEOTIDE SEQUENCE</scope>
    <source>
        <strain evidence="2">NBRC 103855</strain>
    </source>
</reference>
<organism evidence="2 3">
    <name type="scientific">Devosia yakushimensis</name>
    <dbReference type="NCBI Taxonomy" id="470028"/>
    <lineage>
        <taxon>Bacteria</taxon>
        <taxon>Pseudomonadati</taxon>
        <taxon>Pseudomonadota</taxon>
        <taxon>Alphaproteobacteria</taxon>
        <taxon>Hyphomicrobiales</taxon>
        <taxon>Devosiaceae</taxon>
        <taxon>Devosia</taxon>
    </lineage>
</organism>
<feature type="compositionally biased region" description="Polar residues" evidence="1">
    <location>
        <begin position="80"/>
        <end position="90"/>
    </location>
</feature>
<accession>A0ABQ5UAL7</accession>